<keyword evidence="2" id="KW-0732">Signal</keyword>
<dbReference type="AlphaFoldDB" id="A0A8H6J9E9"/>
<evidence type="ECO:0008006" key="5">
    <source>
        <dbReference type="Google" id="ProtNLM"/>
    </source>
</evidence>
<reference evidence="3 4" key="1">
    <citation type="journal article" date="2020" name="Phytopathology">
        <title>Genome Sequence Resources of Colletotrichum truncatum, C. plurivorum, C. musicola, and C. sojae: Four Species Pathogenic to Soybean (Glycine max).</title>
        <authorList>
            <person name="Rogerio F."/>
            <person name="Boufleur T.R."/>
            <person name="Ciampi-Guillardi M."/>
            <person name="Sukno S.A."/>
            <person name="Thon M.R."/>
            <person name="Massola Junior N.S."/>
            <person name="Baroncelli R."/>
        </authorList>
    </citation>
    <scope>NUCLEOTIDE SEQUENCE [LARGE SCALE GENOMIC DNA]</scope>
    <source>
        <strain evidence="3 4">LFN0009</strain>
    </source>
</reference>
<dbReference type="EMBL" id="WIGN01000108">
    <property type="protein sequence ID" value="KAF6809009.1"/>
    <property type="molecule type" value="Genomic_DNA"/>
</dbReference>
<proteinExistence type="predicted"/>
<comment type="caution">
    <text evidence="3">The sequence shown here is derived from an EMBL/GenBank/DDBJ whole genome shotgun (WGS) entry which is preliminary data.</text>
</comment>
<evidence type="ECO:0000313" key="4">
    <source>
        <dbReference type="Proteomes" id="UP000652219"/>
    </source>
</evidence>
<feature type="signal peptide" evidence="2">
    <location>
        <begin position="1"/>
        <end position="18"/>
    </location>
</feature>
<sequence length="178" mass="19524">MRFSLFYLVLAAGTLSLAAPVPDEGHDASLSQAPPESSPADSLPAFTTDLKPTNDTIENDTALAWDDEKTNATLAALPSKNRCLIFPVPTPGGNIMHQRKFEVRAAVPKDKITKTCALLKDHLRAFFWCTFQVNDSCGLEKGELVWRTTPASFSCGPGSVESAWWQTTQNEYGNIRCF</sequence>
<evidence type="ECO:0000256" key="2">
    <source>
        <dbReference type="SAM" id="SignalP"/>
    </source>
</evidence>
<name>A0A8H6J9E9_9PEZI</name>
<gene>
    <name evidence="3" type="ORF">CSOJ01_07180</name>
</gene>
<evidence type="ECO:0000256" key="1">
    <source>
        <dbReference type="SAM" id="MobiDB-lite"/>
    </source>
</evidence>
<organism evidence="3 4">
    <name type="scientific">Colletotrichum sojae</name>
    <dbReference type="NCBI Taxonomy" id="2175907"/>
    <lineage>
        <taxon>Eukaryota</taxon>
        <taxon>Fungi</taxon>
        <taxon>Dikarya</taxon>
        <taxon>Ascomycota</taxon>
        <taxon>Pezizomycotina</taxon>
        <taxon>Sordariomycetes</taxon>
        <taxon>Hypocreomycetidae</taxon>
        <taxon>Glomerellales</taxon>
        <taxon>Glomerellaceae</taxon>
        <taxon>Colletotrichum</taxon>
        <taxon>Colletotrichum orchidearum species complex</taxon>
    </lineage>
</organism>
<keyword evidence="4" id="KW-1185">Reference proteome</keyword>
<accession>A0A8H6J9E9</accession>
<feature type="region of interest" description="Disordered" evidence="1">
    <location>
        <begin position="23"/>
        <end position="49"/>
    </location>
</feature>
<dbReference type="Proteomes" id="UP000652219">
    <property type="component" value="Unassembled WGS sequence"/>
</dbReference>
<evidence type="ECO:0000313" key="3">
    <source>
        <dbReference type="EMBL" id="KAF6809009.1"/>
    </source>
</evidence>
<protein>
    <recommendedName>
        <fullName evidence="5">AA1-like domain-containing protein</fullName>
    </recommendedName>
</protein>
<feature type="chain" id="PRO_5034740424" description="AA1-like domain-containing protein" evidence="2">
    <location>
        <begin position="19"/>
        <end position="178"/>
    </location>
</feature>